<evidence type="ECO:0000313" key="4">
    <source>
        <dbReference type="Proteomes" id="UP000306393"/>
    </source>
</evidence>
<name>A0A4U3F5D0_9GAMM</name>
<accession>A0A4U3F5D0</accession>
<reference evidence="2 5" key="2">
    <citation type="journal article" date="2020" name="FEMS Microbiol. Ecol.">
        <title>Temporal dynamics of bacterial communities during seed development and maturation.</title>
        <authorList>
            <person name="Chesneau G."/>
            <person name="Torres-Cortes G."/>
            <person name="Briand M."/>
            <person name="Darrasse A."/>
            <person name="Preveaux A."/>
            <person name="Marais C."/>
            <person name="Jacques M.A."/>
            <person name="Shade A."/>
            <person name="Barret M."/>
        </authorList>
    </citation>
    <scope>NUCLEOTIDE SEQUENCE [LARGE SCALE GENOMIC DNA]</scope>
    <source>
        <strain evidence="2 5">CFBP13732</strain>
    </source>
</reference>
<feature type="chain" id="PRO_5020998614" evidence="1">
    <location>
        <begin position="28"/>
        <end position="221"/>
    </location>
</feature>
<evidence type="ECO:0000313" key="3">
    <source>
        <dbReference type="EMBL" id="TKJ88220.1"/>
    </source>
</evidence>
<dbReference type="EMBL" id="QGAC01000015">
    <property type="protein sequence ID" value="TKJ88220.1"/>
    <property type="molecule type" value="Genomic_DNA"/>
</dbReference>
<dbReference type="Proteomes" id="UP000661012">
    <property type="component" value="Unassembled WGS sequence"/>
</dbReference>
<sequence length="221" mass="23865">MHSARLPLVAGLATLCLVLAGCSSKVADTTQYSGFLPDYSKLKPSESPSGHQTLRWISPDDKLSDYRGIYYTPVVYYPAAKPNNRVSQATLDQIRTYLDTQLKAAVAQRKPLVSQPEPGTLVMKTAITAVNAENQDMKIYEVVPVAAVVASTMAASGHRTQNSVLFLEAELLDAKTGKPVMEVVRKAYGKTVANSSAPINQAELKSAIDEMVRDVVALPAE</sequence>
<gene>
    <name evidence="3" type="ORF">EpCFBP13511_16070</name>
    <name evidence="2" type="ORF">IFT93_12890</name>
</gene>
<evidence type="ECO:0000313" key="5">
    <source>
        <dbReference type="Proteomes" id="UP000661012"/>
    </source>
</evidence>
<protein>
    <submittedName>
        <fullName evidence="3">DUF3313 domain-containing protein</fullName>
    </submittedName>
</protein>
<feature type="signal peptide" evidence="1">
    <location>
        <begin position="1"/>
        <end position="27"/>
    </location>
</feature>
<dbReference type="RefSeq" id="WP_062746650.1">
    <property type="nucleotide sequence ID" value="NZ_CP101613.1"/>
</dbReference>
<dbReference type="EMBL" id="JACYNN010000008">
    <property type="protein sequence ID" value="MBD8107304.1"/>
    <property type="molecule type" value="Genomic_DNA"/>
</dbReference>
<proteinExistence type="predicted"/>
<dbReference type="Pfam" id="PF11769">
    <property type="entry name" value="DUF3313"/>
    <property type="match status" value="1"/>
</dbReference>
<evidence type="ECO:0000256" key="1">
    <source>
        <dbReference type="SAM" id="SignalP"/>
    </source>
</evidence>
<dbReference type="OrthoDB" id="6192874at2"/>
<keyword evidence="1" id="KW-0732">Signal</keyword>
<dbReference type="InterPro" id="IPR021747">
    <property type="entry name" value="DUF3313"/>
</dbReference>
<dbReference type="PROSITE" id="PS51257">
    <property type="entry name" value="PROKAR_LIPOPROTEIN"/>
    <property type="match status" value="1"/>
</dbReference>
<evidence type="ECO:0000313" key="2">
    <source>
        <dbReference type="EMBL" id="MBD8107304.1"/>
    </source>
</evidence>
<dbReference type="STRING" id="1219360.GCA_001571305_03066"/>
<organism evidence="3 4">
    <name type="scientific">Erwinia persicina</name>
    <dbReference type="NCBI Taxonomy" id="55211"/>
    <lineage>
        <taxon>Bacteria</taxon>
        <taxon>Pseudomonadati</taxon>
        <taxon>Pseudomonadota</taxon>
        <taxon>Gammaproteobacteria</taxon>
        <taxon>Enterobacterales</taxon>
        <taxon>Erwiniaceae</taxon>
        <taxon>Erwinia</taxon>
    </lineage>
</organism>
<keyword evidence="5" id="KW-1185">Reference proteome</keyword>
<reference evidence="3 4" key="1">
    <citation type="journal article" date="2019" name="Sci. Rep.">
        <title>Differences in resource use lead to coexistence of seed-transmitted microbial populations.</title>
        <authorList>
            <person name="Torres-Cortes G."/>
            <person name="Garcia B.J."/>
            <person name="Compant S."/>
            <person name="Rezki S."/>
            <person name="Jones P."/>
            <person name="Preveaux A."/>
            <person name="Briand M."/>
            <person name="Roulet A."/>
            <person name="Bouchez O."/>
            <person name="Jacobson D."/>
            <person name="Barret M."/>
        </authorList>
    </citation>
    <scope>NUCLEOTIDE SEQUENCE [LARGE SCALE GENOMIC DNA]</scope>
    <source>
        <strain evidence="3 4">CFBP13511</strain>
    </source>
</reference>
<comment type="caution">
    <text evidence="3">The sequence shown here is derived from an EMBL/GenBank/DDBJ whole genome shotgun (WGS) entry which is preliminary data.</text>
</comment>
<dbReference type="AlphaFoldDB" id="A0A4U3F5D0"/>
<dbReference type="Proteomes" id="UP000306393">
    <property type="component" value="Unassembled WGS sequence"/>
</dbReference>